<evidence type="ECO:0000313" key="2">
    <source>
        <dbReference type="EMBL" id="TQJ13032.1"/>
    </source>
</evidence>
<name>A0A542ECH5_9MICO</name>
<feature type="chain" id="PRO_5021903955" evidence="1">
    <location>
        <begin position="28"/>
        <end position="439"/>
    </location>
</feature>
<feature type="signal peptide" evidence="1">
    <location>
        <begin position="1"/>
        <end position="27"/>
    </location>
</feature>
<dbReference type="Proteomes" id="UP000320806">
    <property type="component" value="Unassembled WGS sequence"/>
</dbReference>
<keyword evidence="3" id="KW-1185">Reference proteome</keyword>
<organism evidence="2 3">
    <name type="scientific">Yimella lutea</name>
    <dbReference type="NCBI Taxonomy" id="587872"/>
    <lineage>
        <taxon>Bacteria</taxon>
        <taxon>Bacillati</taxon>
        <taxon>Actinomycetota</taxon>
        <taxon>Actinomycetes</taxon>
        <taxon>Micrococcales</taxon>
        <taxon>Dermacoccaceae</taxon>
        <taxon>Yimella</taxon>
    </lineage>
</organism>
<reference evidence="2 3" key="1">
    <citation type="submission" date="2019-06" db="EMBL/GenBank/DDBJ databases">
        <title>Sequencing the genomes of 1000 actinobacteria strains.</title>
        <authorList>
            <person name="Klenk H.-P."/>
        </authorList>
    </citation>
    <scope>NUCLEOTIDE SEQUENCE [LARGE SCALE GENOMIC DNA]</scope>
    <source>
        <strain evidence="2 3">DSM 19828</strain>
    </source>
</reference>
<dbReference type="AlphaFoldDB" id="A0A542ECH5"/>
<proteinExistence type="predicted"/>
<protein>
    <submittedName>
        <fullName evidence="2">Uncharacterized protein</fullName>
    </submittedName>
</protein>
<comment type="caution">
    <text evidence="2">The sequence shown here is derived from an EMBL/GenBank/DDBJ whole genome shotgun (WGS) entry which is preliminary data.</text>
</comment>
<evidence type="ECO:0000313" key="3">
    <source>
        <dbReference type="Proteomes" id="UP000320806"/>
    </source>
</evidence>
<gene>
    <name evidence="2" type="ORF">FB459_0421</name>
</gene>
<dbReference type="OrthoDB" id="4855196at2"/>
<accession>A0A542ECH5</accession>
<dbReference type="RefSeq" id="WP_141927285.1">
    <property type="nucleotide sequence ID" value="NZ_BAABCI010000039.1"/>
</dbReference>
<keyword evidence="1" id="KW-0732">Signal</keyword>
<dbReference type="EMBL" id="VFMO01000001">
    <property type="protein sequence ID" value="TQJ13032.1"/>
    <property type="molecule type" value="Genomic_DNA"/>
</dbReference>
<sequence length="439" mass="45277">MPRTLLTVAAACALAFSVSAPMTHASADTQTNEGRFHKTAATRLIDTRLSSGPVAKGGSLRVPVAGTSGVPAVGVKAAVVNITAIDTSSTGWITAYATGQAKPWTSAVNFERGWTGATTATVPVGSDGSITLSLGNASANVAVDLIGYYSTAADTTELGSLALIADGFRLSDTRQTTGPVPGGATMVQTFRWDNPIAKPTSVAVNLTAVKPEAYGWLTAYSGATVPKTSSVNFTNGRTVANYTIVPVTDLGGGTYGFSVHNGSAGATDVVVDLLAAYYDNPNGLGFVYNNVAPRRIIDTRVGIGAPKAPIGPDSVLVTAPPADLYGQFTLGFTGTITGVKPTANTYITQYSGMNADPGTSNLNLVAGQNQSNGFGTTSRIDDQNKRYLSLYNQSGSVDVVEDVTGRFDASPELIANWPNLPGLTQPAKGFSAPAPRIVR</sequence>
<evidence type="ECO:0000256" key="1">
    <source>
        <dbReference type="SAM" id="SignalP"/>
    </source>
</evidence>